<dbReference type="InterPro" id="IPR005119">
    <property type="entry name" value="LysR_subst-bd"/>
</dbReference>
<dbReference type="Proteomes" id="UP000746751">
    <property type="component" value="Unassembled WGS sequence"/>
</dbReference>
<evidence type="ECO:0000313" key="7">
    <source>
        <dbReference type="Proteomes" id="UP000746751"/>
    </source>
</evidence>
<evidence type="ECO:0000256" key="3">
    <source>
        <dbReference type="ARBA" id="ARBA00023125"/>
    </source>
</evidence>
<dbReference type="PANTHER" id="PTHR30346:SF17">
    <property type="entry name" value="LYSR FAMILY TRANSCRIPTIONAL REGULATOR"/>
    <property type="match status" value="1"/>
</dbReference>
<keyword evidence="3" id="KW-0238">DNA-binding</keyword>
<proteinExistence type="inferred from homology"/>
<dbReference type="Pfam" id="PF00126">
    <property type="entry name" value="HTH_1"/>
    <property type="match status" value="1"/>
</dbReference>
<dbReference type="InterPro" id="IPR036390">
    <property type="entry name" value="WH_DNA-bd_sf"/>
</dbReference>
<evidence type="ECO:0000313" key="6">
    <source>
        <dbReference type="EMBL" id="HJG30702.1"/>
    </source>
</evidence>
<keyword evidence="4" id="KW-0804">Transcription</keyword>
<name>A0A921LR60_9ACTN</name>
<dbReference type="CDD" id="cd05466">
    <property type="entry name" value="PBP2_LTTR_substrate"/>
    <property type="match status" value="1"/>
</dbReference>
<sequence>MNIRQLQYFYLAACCGSFSEAARAENVSVQAVSKAMLDLEEEVGAPLFVRGGRTVKLTPLGKSLVGPAREAVASFDAFGRAVELRTQAQAGKKQADVRLALISPPFAKHELVCNAFSQLISHMAGIKIQLELAMGTQALADLRAGNIDAMITIGAFSDPRCSCLVLGTVSVGAFMGKNHPLRRKRLLTFADLERYPVLYNEEIDSFNETILSSCRKRGLTSPLMSVDTDEEVAEFLEQKDGYVLGVHLKALDIKPLAIMHRVDPSDAPPVPICMVTLKGRQSEAIDRLNRFVRNEFPFMKRVLSST</sequence>
<evidence type="ECO:0000256" key="1">
    <source>
        <dbReference type="ARBA" id="ARBA00009437"/>
    </source>
</evidence>
<dbReference type="SUPFAM" id="SSF46785">
    <property type="entry name" value="Winged helix' DNA-binding domain"/>
    <property type="match status" value="1"/>
</dbReference>
<dbReference type="Gene3D" id="3.40.190.290">
    <property type="match status" value="1"/>
</dbReference>
<dbReference type="Gene3D" id="1.10.10.10">
    <property type="entry name" value="Winged helix-like DNA-binding domain superfamily/Winged helix DNA-binding domain"/>
    <property type="match status" value="1"/>
</dbReference>
<dbReference type="AlphaFoldDB" id="A0A921LR60"/>
<organism evidence="6 7">
    <name type="scientific">Collinsella ihumii</name>
    <dbReference type="NCBI Taxonomy" id="1720204"/>
    <lineage>
        <taxon>Bacteria</taxon>
        <taxon>Bacillati</taxon>
        <taxon>Actinomycetota</taxon>
        <taxon>Coriobacteriia</taxon>
        <taxon>Coriobacteriales</taxon>
        <taxon>Coriobacteriaceae</taxon>
        <taxon>Collinsella</taxon>
    </lineage>
</organism>
<dbReference type="Pfam" id="PF03466">
    <property type="entry name" value="LysR_substrate"/>
    <property type="match status" value="1"/>
</dbReference>
<keyword evidence="2" id="KW-0805">Transcription regulation</keyword>
<comment type="similarity">
    <text evidence="1">Belongs to the LysR transcriptional regulatory family.</text>
</comment>
<dbReference type="SUPFAM" id="SSF53850">
    <property type="entry name" value="Periplasmic binding protein-like II"/>
    <property type="match status" value="1"/>
</dbReference>
<gene>
    <name evidence="6" type="ORF">K8U80_04825</name>
</gene>
<reference evidence="6" key="2">
    <citation type="submission" date="2021-09" db="EMBL/GenBank/DDBJ databases">
        <authorList>
            <person name="Gilroy R."/>
        </authorList>
    </citation>
    <scope>NUCLEOTIDE SEQUENCE</scope>
    <source>
        <strain evidence="6">ChiGjej2B2-7701</strain>
    </source>
</reference>
<feature type="domain" description="HTH lysR-type" evidence="5">
    <location>
        <begin position="1"/>
        <end position="58"/>
    </location>
</feature>
<evidence type="ECO:0000259" key="5">
    <source>
        <dbReference type="PROSITE" id="PS50931"/>
    </source>
</evidence>
<dbReference type="PROSITE" id="PS50931">
    <property type="entry name" value="HTH_LYSR"/>
    <property type="match status" value="1"/>
</dbReference>
<protein>
    <submittedName>
        <fullName evidence="6">LysR family transcriptional regulator</fullName>
    </submittedName>
</protein>
<dbReference type="PANTHER" id="PTHR30346">
    <property type="entry name" value="TRANSCRIPTIONAL DUAL REGULATOR HCAR-RELATED"/>
    <property type="match status" value="1"/>
</dbReference>
<evidence type="ECO:0000256" key="4">
    <source>
        <dbReference type="ARBA" id="ARBA00023163"/>
    </source>
</evidence>
<accession>A0A921LR60</accession>
<dbReference type="GO" id="GO:0003700">
    <property type="term" value="F:DNA-binding transcription factor activity"/>
    <property type="evidence" value="ECO:0007669"/>
    <property type="project" value="InterPro"/>
</dbReference>
<evidence type="ECO:0000256" key="2">
    <source>
        <dbReference type="ARBA" id="ARBA00023015"/>
    </source>
</evidence>
<comment type="caution">
    <text evidence="6">The sequence shown here is derived from an EMBL/GenBank/DDBJ whole genome shotgun (WGS) entry which is preliminary data.</text>
</comment>
<dbReference type="InterPro" id="IPR000847">
    <property type="entry name" value="LysR_HTH_N"/>
</dbReference>
<dbReference type="GO" id="GO:0003677">
    <property type="term" value="F:DNA binding"/>
    <property type="evidence" value="ECO:0007669"/>
    <property type="project" value="UniProtKB-KW"/>
</dbReference>
<dbReference type="GO" id="GO:0032993">
    <property type="term" value="C:protein-DNA complex"/>
    <property type="evidence" value="ECO:0007669"/>
    <property type="project" value="TreeGrafter"/>
</dbReference>
<dbReference type="EMBL" id="DYVF01000032">
    <property type="protein sequence ID" value="HJG30702.1"/>
    <property type="molecule type" value="Genomic_DNA"/>
</dbReference>
<reference evidence="6" key="1">
    <citation type="journal article" date="2021" name="PeerJ">
        <title>Extensive microbial diversity within the chicken gut microbiome revealed by metagenomics and culture.</title>
        <authorList>
            <person name="Gilroy R."/>
            <person name="Ravi A."/>
            <person name="Getino M."/>
            <person name="Pursley I."/>
            <person name="Horton D.L."/>
            <person name="Alikhan N.F."/>
            <person name="Baker D."/>
            <person name="Gharbi K."/>
            <person name="Hall N."/>
            <person name="Watson M."/>
            <person name="Adriaenssens E.M."/>
            <person name="Foster-Nyarko E."/>
            <person name="Jarju S."/>
            <person name="Secka A."/>
            <person name="Antonio M."/>
            <person name="Oren A."/>
            <person name="Chaudhuri R.R."/>
            <person name="La Ragione R."/>
            <person name="Hildebrand F."/>
            <person name="Pallen M.J."/>
        </authorList>
    </citation>
    <scope>NUCLEOTIDE SEQUENCE</scope>
    <source>
        <strain evidence="6">ChiGjej2B2-7701</strain>
    </source>
</reference>
<dbReference type="InterPro" id="IPR036388">
    <property type="entry name" value="WH-like_DNA-bd_sf"/>
</dbReference>